<dbReference type="AlphaFoldDB" id="A0A0V0H0T9"/>
<protein>
    <submittedName>
        <fullName evidence="2">Putative ovule protein</fullName>
    </submittedName>
</protein>
<accession>A0A0V0H0T9</accession>
<dbReference type="EMBL" id="GEDG01028629">
    <property type="protein sequence ID" value="JAP13051.1"/>
    <property type="molecule type" value="Transcribed_RNA"/>
</dbReference>
<feature type="region of interest" description="Disordered" evidence="1">
    <location>
        <begin position="1"/>
        <end position="66"/>
    </location>
</feature>
<evidence type="ECO:0000313" key="2">
    <source>
        <dbReference type="EMBL" id="JAP13051.1"/>
    </source>
</evidence>
<evidence type="ECO:0000256" key="1">
    <source>
        <dbReference type="SAM" id="MobiDB-lite"/>
    </source>
</evidence>
<reference evidence="2" key="1">
    <citation type="submission" date="2015-12" db="EMBL/GenBank/DDBJ databases">
        <title>Gene expression during late stages of embryo sac development: a critical building block for successful pollen-pistil interactions.</title>
        <authorList>
            <person name="Liu Y."/>
            <person name="Joly V."/>
            <person name="Sabar M."/>
            <person name="Matton D.P."/>
        </authorList>
    </citation>
    <scope>NUCLEOTIDE SEQUENCE</scope>
</reference>
<sequence>MQSLSLSLLGRDVFDRPSAQANHNNNKTEKDSGEKHANEMWRIYARNHNTNNKVRSSKHSNRTKTTLIQQPTWCSIHHQTKYMNKLVIVQLLTTY</sequence>
<feature type="compositionally biased region" description="Basic and acidic residues" evidence="1">
    <location>
        <begin position="26"/>
        <end position="39"/>
    </location>
</feature>
<organism evidence="2">
    <name type="scientific">Solanum chacoense</name>
    <name type="common">Chaco potato</name>
    <dbReference type="NCBI Taxonomy" id="4108"/>
    <lineage>
        <taxon>Eukaryota</taxon>
        <taxon>Viridiplantae</taxon>
        <taxon>Streptophyta</taxon>
        <taxon>Embryophyta</taxon>
        <taxon>Tracheophyta</taxon>
        <taxon>Spermatophyta</taxon>
        <taxon>Magnoliopsida</taxon>
        <taxon>eudicotyledons</taxon>
        <taxon>Gunneridae</taxon>
        <taxon>Pentapetalae</taxon>
        <taxon>asterids</taxon>
        <taxon>lamiids</taxon>
        <taxon>Solanales</taxon>
        <taxon>Solanaceae</taxon>
        <taxon>Solanoideae</taxon>
        <taxon>Solaneae</taxon>
        <taxon>Solanum</taxon>
    </lineage>
</organism>
<proteinExistence type="predicted"/>
<name>A0A0V0H0T9_SOLCH</name>